<dbReference type="InterPro" id="IPR035979">
    <property type="entry name" value="RBD_domain_sf"/>
</dbReference>
<name>A0A6S6W799_9PLEO</name>
<dbReference type="AlphaFoldDB" id="A0A6S6W799"/>
<evidence type="ECO:0000256" key="1">
    <source>
        <dbReference type="SAM" id="MobiDB-lite"/>
    </source>
</evidence>
<feature type="compositionally biased region" description="Basic residues" evidence="1">
    <location>
        <begin position="340"/>
        <end position="359"/>
    </location>
</feature>
<evidence type="ECO:0000313" key="3">
    <source>
        <dbReference type="Proteomes" id="UP000472372"/>
    </source>
</evidence>
<evidence type="ECO:0000313" key="2">
    <source>
        <dbReference type="EMBL" id="CAE7192815.1"/>
    </source>
</evidence>
<feature type="region of interest" description="Disordered" evidence="1">
    <location>
        <begin position="333"/>
        <end position="359"/>
    </location>
</feature>
<gene>
    <name evidence="2" type="ORF">PTTW11_07628</name>
</gene>
<organism evidence="2 3">
    <name type="scientific">Pyrenophora teres f. teres</name>
    <dbReference type="NCBI Taxonomy" id="97479"/>
    <lineage>
        <taxon>Eukaryota</taxon>
        <taxon>Fungi</taxon>
        <taxon>Dikarya</taxon>
        <taxon>Ascomycota</taxon>
        <taxon>Pezizomycotina</taxon>
        <taxon>Dothideomycetes</taxon>
        <taxon>Pleosporomycetidae</taxon>
        <taxon>Pleosporales</taxon>
        <taxon>Pleosporineae</taxon>
        <taxon>Pleosporaceae</taxon>
        <taxon>Pyrenophora</taxon>
    </lineage>
</organism>
<dbReference type="EMBL" id="HG992983">
    <property type="protein sequence ID" value="CAE7192815.1"/>
    <property type="molecule type" value="Genomic_DNA"/>
</dbReference>
<reference evidence="2" key="1">
    <citation type="submission" date="2021-02" db="EMBL/GenBank/DDBJ databases">
        <authorList>
            <person name="Syme A R."/>
            <person name="Syme A R."/>
            <person name="Moolhuijzen P."/>
        </authorList>
    </citation>
    <scope>NUCLEOTIDE SEQUENCE</scope>
    <source>
        <strain evidence="2">W1-1</strain>
    </source>
</reference>
<dbReference type="GO" id="GO:0003676">
    <property type="term" value="F:nucleic acid binding"/>
    <property type="evidence" value="ECO:0007669"/>
    <property type="project" value="InterPro"/>
</dbReference>
<proteinExistence type="predicted"/>
<dbReference type="Proteomes" id="UP000472372">
    <property type="component" value="Chromosome 7"/>
</dbReference>
<accession>A0A6S6W799</accession>
<sequence length="359" mass="40668">MALPRALLRGRCLFPRTAPCVRVTPSIASIIIPFPRRNFTSSISSREDIVTTTSRGPEIALTDAQEQAILEPVTPETPVNHAQTVALLRVPTRLGSLDIVELLKGDGFTVKKFQMQIDRFTFRNNTLAFAELGSEEEAKRFVQQWSNGTPSHKQIRVQHIKPDFTWARPDQETRRRFPNSKPRYIFAQGNAPHDILRVLEEGRRRMLSVKTPGWFPDTPISEAREKSLDIMERLLSKHGVEAIGGLSPFYGDMQETPRLLCFIDFETKEGAENASREIDDTVVEGKLTWLRPAVPSGWRVDQYAKYDPEYVAELQEKGVLSKETYEDKFVHPLRVAKGNAKSKKDKGTPKKNKAKPSDS</sequence>
<protein>
    <submittedName>
        <fullName evidence="2">Uncharacterized protein</fullName>
    </submittedName>
</protein>
<dbReference type="SUPFAM" id="SSF54928">
    <property type="entry name" value="RNA-binding domain, RBD"/>
    <property type="match status" value="1"/>
</dbReference>